<dbReference type="AlphaFoldDB" id="A0A1X9LLM7"/>
<dbReference type="Proteomes" id="UP000192775">
    <property type="component" value="Chromosome"/>
</dbReference>
<dbReference type="NCBIfam" id="NF033766">
    <property type="entry name" value="choice_anch_G"/>
    <property type="match status" value="1"/>
</dbReference>
<keyword evidence="2" id="KW-1185">Reference proteome</keyword>
<dbReference type="KEGG" id="cphy:B5808_08230"/>
<reference evidence="1 2" key="1">
    <citation type="submission" date="2017-04" db="EMBL/GenBank/DDBJ databases">
        <authorList>
            <person name="Afonso C.L."/>
            <person name="Miller P.J."/>
            <person name="Scott M.A."/>
            <person name="Spackman E."/>
            <person name="Goraichik I."/>
            <person name="Dimitrov K.M."/>
            <person name="Suarez D.L."/>
            <person name="Swayne D.E."/>
        </authorList>
    </citation>
    <scope>NUCLEOTIDE SEQUENCE [LARGE SCALE GENOMIC DNA]</scope>
    <source>
        <strain evidence="2">XA(T)</strain>
    </source>
</reference>
<name>A0A1X9LLM7_9MICO</name>
<accession>A0A1X9LLM7</accession>
<dbReference type="STRING" id="1619308.B5808_08230"/>
<dbReference type="EMBL" id="CP020715">
    <property type="protein sequence ID" value="ARJ05198.1"/>
    <property type="molecule type" value="Genomic_DNA"/>
</dbReference>
<sequence length="588" mass="57806">MTRTRSLSLGQVLAGVSVAAVAVVVVPLGVSATTASWPDSEWVHGAPLGTQTLDCGTTTGFASTASGRFLSGELLGTDLDTILALEGVRTSVDAAGTPTVDPADALDQGSTPPTYTYTDPLEISLLGGIAGLDLTGLEVGLPVGSAGAVNQYAQASGLGTAAGAAGLVSDSGGVLVSQYAADDTLPEPATISLSSLLPAVTGIADPELEVGAVGASSQLDGCAALRSILWNDGPAVEADREYGIAGLDLALESAVLGAIITDTNTAVTSINAALNGLLGPSGGIATAINGQLNVGLGSITGVSLGATTGTVTLSGLDITGAVTPLLTAPLNDPYVSIDLSAGTVDVDLAALLNGPSGLNGLGPNTELLLNAAVVDNIVDRVGDLLDTRVQQITNAITTAIRAATLTVNLSTPLRLVVLGSPVQVANVAVTLNTTLAALFDGTATFGVSLNVLSGLSSAAELALSLVEGLLNTAITGLKTSLVSPVATVIANAVLGTITTLGSTLAGRVTQVVDALAAVLAPLPGVLSITVNVQPDQPGAPDPGDYIPQSGDSTAEYAVTALRLGLLDALGTVGAVEFGRASAGPVTAP</sequence>
<evidence type="ECO:0000313" key="2">
    <source>
        <dbReference type="Proteomes" id="UP000192775"/>
    </source>
</evidence>
<evidence type="ECO:0000313" key="1">
    <source>
        <dbReference type="EMBL" id="ARJ05198.1"/>
    </source>
</evidence>
<gene>
    <name evidence="1" type="ORF">B5808_08230</name>
</gene>
<proteinExistence type="predicted"/>
<dbReference type="InterPro" id="IPR047900">
    <property type="entry name" value="Choice_anch_G"/>
</dbReference>
<organism evidence="1 2">
    <name type="scientific">Cnuibacter physcomitrellae</name>
    <dbReference type="NCBI Taxonomy" id="1619308"/>
    <lineage>
        <taxon>Bacteria</taxon>
        <taxon>Bacillati</taxon>
        <taxon>Actinomycetota</taxon>
        <taxon>Actinomycetes</taxon>
        <taxon>Micrococcales</taxon>
        <taxon>Microbacteriaceae</taxon>
        <taxon>Cnuibacter</taxon>
    </lineage>
</organism>
<dbReference type="RefSeq" id="WP_085019336.1">
    <property type="nucleotide sequence ID" value="NZ_BMHD01000001.1"/>
</dbReference>
<protein>
    <submittedName>
        <fullName evidence="1">Uncharacterized protein</fullName>
    </submittedName>
</protein>